<dbReference type="Proteomes" id="UP000324233">
    <property type="component" value="Chromosome"/>
</dbReference>
<sequence length="148" mass="17347">MGPAEIVASLKELCTQKGPRLSTEDIVDWIDQNHGFESNAELVQFAKKMKARQYARLLEFEDEESGLKIKRLWSFYDSRKARRFYVDILDMPPDERQRLIQQYARFLKQLRSIRKAMSDYFAGQQFFEFYQGDDEPEPVAPMAPASPV</sequence>
<organism evidence="1 2">
    <name type="scientific">Aquisphaera giovannonii</name>
    <dbReference type="NCBI Taxonomy" id="406548"/>
    <lineage>
        <taxon>Bacteria</taxon>
        <taxon>Pseudomonadati</taxon>
        <taxon>Planctomycetota</taxon>
        <taxon>Planctomycetia</taxon>
        <taxon>Isosphaerales</taxon>
        <taxon>Isosphaeraceae</taxon>
        <taxon>Aquisphaera</taxon>
    </lineage>
</organism>
<proteinExistence type="predicted"/>
<dbReference type="AlphaFoldDB" id="A0A5B9VXH3"/>
<evidence type="ECO:0000313" key="2">
    <source>
        <dbReference type="Proteomes" id="UP000324233"/>
    </source>
</evidence>
<evidence type="ECO:0000313" key="1">
    <source>
        <dbReference type="EMBL" id="QEH32475.1"/>
    </source>
</evidence>
<dbReference type="EMBL" id="CP042997">
    <property type="protein sequence ID" value="QEH32475.1"/>
    <property type="molecule type" value="Genomic_DNA"/>
</dbReference>
<gene>
    <name evidence="1" type="ORF">OJF2_09510</name>
</gene>
<dbReference type="OrthoDB" id="275154at2"/>
<dbReference type="KEGG" id="agv:OJF2_09510"/>
<name>A0A5B9VXH3_9BACT</name>
<dbReference type="RefSeq" id="WP_148591683.1">
    <property type="nucleotide sequence ID" value="NZ_CP042997.1"/>
</dbReference>
<keyword evidence="2" id="KW-1185">Reference proteome</keyword>
<accession>A0A5B9VXH3</accession>
<protein>
    <submittedName>
        <fullName evidence="1">Uncharacterized protein</fullName>
    </submittedName>
</protein>
<reference evidence="1 2" key="1">
    <citation type="submission" date="2019-08" db="EMBL/GenBank/DDBJ databases">
        <title>Deep-cultivation of Planctomycetes and their phenomic and genomic characterization uncovers novel biology.</title>
        <authorList>
            <person name="Wiegand S."/>
            <person name="Jogler M."/>
            <person name="Boedeker C."/>
            <person name="Pinto D."/>
            <person name="Vollmers J."/>
            <person name="Rivas-Marin E."/>
            <person name="Kohn T."/>
            <person name="Peeters S.H."/>
            <person name="Heuer A."/>
            <person name="Rast P."/>
            <person name="Oberbeckmann S."/>
            <person name="Bunk B."/>
            <person name="Jeske O."/>
            <person name="Meyerdierks A."/>
            <person name="Storesund J.E."/>
            <person name="Kallscheuer N."/>
            <person name="Luecker S."/>
            <person name="Lage O.M."/>
            <person name="Pohl T."/>
            <person name="Merkel B.J."/>
            <person name="Hornburger P."/>
            <person name="Mueller R.-W."/>
            <person name="Bruemmer F."/>
            <person name="Labrenz M."/>
            <person name="Spormann A.M."/>
            <person name="Op den Camp H."/>
            <person name="Overmann J."/>
            <person name="Amann R."/>
            <person name="Jetten M.S.M."/>
            <person name="Mascher T."/>
            <person name="Medema M.H."/>
            <person name="Devos D.P."/>
            <person name="Kaster A.-K."/>
            <person name="Ovreas L."/>
            <person name="Rohde M."/>
            <person name="Galperin M.Y."/>
            <person name="Jogler C."/>
        </authorList>
    </citation>
    <scope>NUCLEOTIDE SEQUENCE [LARGE SCALE GENOMIC DNA]</scope>
    <source>
        <strain evidence="1 2">OJF2</strain>
    </source>
</reference>